<gene>
    <name evidence="2" type="ORF">GSMUA_330100.1</name>
</gene>
<feature type="compositionally biased region" description="Basic and acidic residues" evidence="1">
    <location>
        <begin position="70"/>
        <end position="81"/>
    </location>
</feature>
<evidence type="ECO:0000256" key="1">
    <source>
        <dbReference type="SAM" id="MobiDB-lite"/>
    </source>
</evidence>
<evidence type="ECO:0000313" key="2">
    <source>
        <dbReference type="EMBL" id="CAG1854784.1"/>
    </source>
</evidence>
<sequence length="148" mass="15729">MATAVAGDTVAREGAVADEPLPAVSGGQEATGVLRLHVQLVVLVEALTHEPVTCGRGVPQPVFGAGEAGELPRDLGVDGAHRPRPGHRGRGQDEQQEGEAESHARHKCRCRFKNGERLEMASAGLVPSLPTEEVDEMNEEREREGELG</sequence>
<feature type="region of interest" description="Disordered" evidence="1">
    <location>
        <begin position="120"/>
        <end position="148"/>
    </location>
</feature>
<protein>
    <submittedName>
        <fullName evidence="2">(wild Malaysian banana) hypothetical protein</fullName>
    </submittedName>
</protein>
<reference evidence="2" key="1">
    <citation type="submission" date="2021-03" db="EMBL/GenBank/DDBJ databases">
        <authorList>
            <consortium name="Genoscope - CEA"/>
            <person name="William W."/>
        </authorList>
    </citation>
    <scope>NUCLEOTIDE SEQUENCE</scope>
    <source>
        <strain evidence="2">Doubled-haploid Pahang</strain>
    </source>
</reference>
<accession>A0A8D7ASH1</accession>
<dbReference type="EMBL" id="HG996476">
    <property type="protein sequence ID" value="CAG1854784.1"/>
    <property type="molecule type" value="Genomic_DNA"/>
</dbReference>
<feature type="region of interest" description="Disordered" evidence="1">
    <location>
        <begin position="65"/>
        <end position="107"/>
    </location>
</feature>
<dbReference type="AlphaFoldDB" id="A0A8D7ASH1"/>
<proteinExistence type="predicted"/>
<name>A0A8D7ASH1_MUSAM</name>
<organism evidence="2">
    <name type="scientific">Musa acuminata subsp. malaccensis</name>
    <name type="common">Wild banana</name>
    <name type="synonym">Musa malaccensis</name>
    <dbReference type="NCBI Taxonomy" id="214687"/>
    <lineage>
        <taxon>Eukaryota</taxon>
        <taxon>Viridiplantae</taxon>
        <taxon>Streptophyta</taxon>
        <taxon>Embryophyta</taxon>
        <taxon>Tracheophyta</taxon>
        <taxon>Spermatophyta</taxon>
        <taxon>Magnoliopsida</taxon>
        <taxon>Liliopsida</taxon>
        <taxon>Zingiberales</taxon>
        <taxon>Musaceae</taxon>
        <taxon>Musa</taxon>
    </lineage>
</organism>